<organism evidence="1 2">
    <name type="scientific">Rhodocollybia butyracea</name>
    <dbReference type="NCBI Taxonomy" id="206335"/>
    <lineage>
        <taxon>Eukaryota</taxon>
        <taxon>Fungi</taxon>
        <taxon>Dikarya</taxon>
        <taxon>Basidiomycota</taxon>
        <taxon>Agaricomycotina</taxon>
        <taxon>Agaricomycetes</taxon>
        <taxon>Agaricomycetidae</taxon>
        <taxon>Agaricales</taxon>
        <taxon>Marasmiineae</taxon>
        <taxon>Omphalotaceae</taxon>
        <taxon>Rhodocollybia</taxon>
    </lineage>
</organism>
<comment type="caution">
    <text evidence="1">The sequence shown here is derived from an EMBL/GenBank/DDBJ whole genome shotgun (WGS) entry which is preliminary data.</text>
</comment>
<evidence type="ECO:0000313" key="2">
    <source>
        <dbReference type="Proteomes" id="UP000772434"/>
    </source>
</evidence>
<evidence type="ECO:0000313" key="1">
    <source>
        <dbReference type="EMBL" id="KAF9058765.1"/>
    </source>
</evidence>
<dbReference type="Proteomes" id="UP000772434">
    <property type="component" value="Unassembled WGS sequence"/>
</dbReference>
<keyword evidence="2" id="KW-1185">Reference proteome</keyword>
<proteinExistence type="predicted"/>
<dbReference type="AlphaFoldDB" id="A0A9P5PAV8"/>
<accession>A0A9P5PAV8</accession>
<reference evidence="1" key="1">
    <citation type="submission" date="2020-11" db="EMBL/GenBank/DDBJ databases">
        <authorList>
            <consortium name="DOE Joint Genome Institute"/>
            <person name="Ahrendt S."/>
            <person name="Riley R."/>
            <person name="Andreopoulos W."/>
            <person name="Labutti K."/>
            <person name="Pangilinan J."/>
            <person name="Ruiz-Duenas F.J."/>
            <person name="Barrasa J.M."/>
            <person name="Sanchez-Garcia M."/>
            <person name="Camarero S."/>
            <person name="Miyauchi S."/>
            <person name="Serrano A."/>
            <person name="Linde D."/>
            <person name="Babiker R."/>
            <person name="Drula E."/>
            <person name="Ayuso-Fernandez I."/>
            <person name="Pacheco R."/>
            <person name="Padilla G."/>
            <person name="Ferreira P."/>
            <person name="Barriuso J."/>
            <person name="Kellner H."/>
            <person name="Castanera R."/>
            <person name="Alfaro M."/>
            <person name="Ramirez L."/>
            <person name="Pisabarro A.G."/>
            <person name="Kuo A."/>
            <person name="Tritt A."/>
            <person name="Lipzen A."/>
            <person name="He G."/>
            <person name="Yan M."/>
            <person name="Ng V."/>
            <person name="Cullen D."/>
            <person name="Martin F."/>
            <person name="Rosso M.-N."/>
            <person name="Henrissat B."/>
            <person name="Hibbett D."/>
            <person name="Martinez A.T."/>
            <person name="Grigoriev I.V."/>
        </authorList>
    </citation>
    <scope>NUCLEOTIDE SEQUENCE</scope>
    <source>
        <strain evidence="1">AH 40177</strain>
    </source>
</reference>
<gene>
    <name evidence="1" type="ORF">BDP27DRAFT_556058</name>
</gene>
<name>A0A9P5PAV8_9AGAR</name>
<dbReference type="EMBL" id="JADNRY010000352">
    <property type="protein sequence ID" value="KAF9058765.1"/>
    <property type="molecule type" value="Genomic_DNA"/>
</dbReference>
<protein>
    <submittedName>
        <fullName evidence="1">Uncharacterized protein</fullName>
    </submittedName>
</protein>
<sequence length="218" mass="24413">MCYRESCGGDLFDCLTAPSLKELALSWYTEDSYQDLSTRLISFQARSAPNKLSSIELRVFNATDAGEHFENLILALRAFPAVESFFLADSYPSGWDILFQGMTCLNGRLDVLFSQTYDTIIDIELPWDDGISSEVECNDTFPTAAIERGAFGRSKQWSDGGKAAAEAHSESKGSWNVFIERCRISIRAWTGCQYVQLLGRQFLGLKSLRSTPKLFPLN</sequence>